<keyword evidence="5" id="KW-0539">Nucleus</keyword>
<evidence type="ECO:0000256" key="3">
    <source>
        <dbReference type="ARBA" id="ARBA00022763"/>
    </source>
</evidence>
<dbReference type="Proteomes" id="UP001412067">
    <property type="component" value="Unassembled WGS sequence"/>
</dbReference>
<evidence type="ECO:0000256" key="5">
    <source>
        <dbReference type="ARBA" id="ARBA00023242"/>
    </source>
</evidence>
<reference evidence="7 8" key="1">
    <citation type="journal article" date="2022" name="Nat. Plants">
        <title>Genomes of leafy and leafless Platanthera orchids illuminate the evolution of mycoheterotrophy.</title>
        <authorList>
            <person name="Li M.H."/>
            <person name="Liu K.W."/>
            <person name="Li Z."/>
            <person name="Lu H.C."/>
            <person name="Ye Q.L."/>
            <person name="Zhang D."/>
            <person name="Wang J.Y."/>
            <person name="Li Y.F."/>
            <person name="Zhong Z.M."/>
            <person name="Liu X."/>
            <person name="Yu X."/>
            <person name="Liu D.K."/>
            <person name="Tu X.D."/>
            <person name="Liu B."/>
            <person name="Hao Y."/>
            <person name="Liao X.Y."/>
            <person name="Jiang Y.T."/>
            <person name="Sun W.H."/>
            <person name="Chen J."/>
            <person name="Chen Y.Q."/>
            <person name="Ai Y."/>
            <person name="Zhai J.W."/>
            <person name="Wu S.S."/>
            <person name="Zhou Z."/>
            <person name="Hsiao Y.Y."/>
            <person name="Wu W.L."/>
            <person name="Chen Y.Y."/>
            <person name="Lin Y.F."/>
            <person name="Hsu J.L."/>
            <person name="Li C.Y."/>
            <person name="Wang Z.W."/>
            <person name="Zhao X."/>
            <person name="Zhong W.Y."/>
            <person name="Ma X.K."/>
            <person name="Ma L."/>
            <person name="Huang J."/>
            <person name="Chen G.Z."/>
            <person name="Huang M.Z."/>
            <person name="Huang L."/>
            <person name="Peng D.H."/>
            <person name="Luo Y.B."/>
            <person name="Zou S.Q."/>
            <person name="Chen S.P."/>
            <person name="Lan S."/>
            <person name="Tsai W.C."/>
            <person name="Van de Peer Y."/>
            <person name="Liu Z.J."/>
        </authorList>
    </citation>
    <scope>NUCLEOTIDE SEQUENCE [LARGE SCALE GENOMIC DNA]</scope>
    <source>
        <strain evidence="7">Lor288</strain>
    </source>
</reference>
<comment type="subcellular location">
    <subcellularLocation>
        <location evidence="1">Nucleus</location>
    </subcellularLocation>
</comment>
<dbReference type="EMBL" id="JBBWWR010000020">
    <property type="protein sequence ID" value="KAK8939540.1"/>
    <property type="molecule type" value="Genomic_DNA"/>
</dbReference>
<comment type="caution">
    <text evidence="7">The sequence shown here is derived from an EMBL/GenBank/DDBJ whole genome shotgun (WGS) entry which is preliminary data.</text>
</comment>
<evidence type="ECO:0000313" key="8">
    <source>
        <dbReference type="Proteomes" id="UP001412067"/>
    </source>
</evidence>
<proteinExistence type="inferred from homology"/>
<protein>
    <recommendedName>
        <fullName evidence="6">DNA repair metallo-beta-lactamase domain-containing protein</fullName>
    </recommendedName>
</protein>
<evidence type="ECO:0000259" key="6">
    <source>
        <dbReference type="Pfam" id="PF07522"/>
    </source>
</evidence>
<organism evidence="7 8">
    <name type="scientific">Platanthera guangdongensis</name>
    <dbReference type="NCBI Taxonomy" id="2320717"/>
    <lineage>
        <taxon>Eukaryota</taxon>
        <taxon>Viridiplantae</taxon>
        <taxon>Streptophyta</taxon>
        <taxon>Embryophyta</taxon>
        <taxon>Tracheophyta</taxon>
        <taxon>Spermatophyta</taxon>
        <taxon>Magnoliopsida</taxon>
        <taxon>Liliopsida</taxon>
        <taxon>Asparagales</taxon>
        <taxon>Orchidaceae</taxon>
        <taxon>Orchidoideae</taxon>
        <taxon>Orchideae</taxon>
        <taxon>Orchidinae</taxon>
        <taxon>Platanthera</taxon>
    </lineage>
</organism>
<sequence length="592" mass="67322">MPIEIPRGLPFSVDTWSDASKRKRHHFLTHAHKDHLSGMSDFFFFPIYCTRLTKTIVRFLFPQLDDSLFIEIELGVSVVIKDRDGNFSVRAFDANHCPGAVMFLFEGEFGNVLHTGDCRLNPECVQNLPLKYINKKGQDGELDYVFLDCTFGRCPIRIPNKQLAIQQVINCIWKHPNAPVVYLACDMLGQEDVLVQVSKTFGSKIYVDEVKNQECFNVLSLIAPEILSRDASSRFKVIEGFPRLNERAKKKIAEARASFLPEPLFIRPSTQWYATNEYHVSLSEAERDDCGVWHVCYSMHSSQEELEWALQLLQPKWVISTTPPCRAMELDYVKKHCYKTRITHNDPIWKLFNGTIGTTTFSASTVSESVRNIDASVTKVSQASKEFSIADVKEMSIDHLEVKLDLSVQPSTIPITLFGRARLGEQYINNLHEEKRHRSESIKNTSVLSMHKVVDVRESLLNLGSLGAQIQEDSITDQALSLHNNAIVEPNIEKWKDVVNTQALEPIDEKEFLIDIASTEVSDVTMPNYEYLKEDNTSSENYISYIGSSKNINANLRMLYRSRNVPVPRSLPSLVELMSSIKRIKTGSADSF</sequence>
<dbReference type="Gene3D" id="3.60.15.10">
    <property type="entry name" value="Ribonuclease Z/Hydroxyacylglutathione hydrolase-like"/>
    <property type="match status" value="1"/>
</dbReference>
<dbReference type="InterPro" id="IPR011084">
    <property type="entry name" value="DRMBL"/>
</dbReference>
<keyword evidence="3" id="KW-0227">DNA damage</keyword>
<dbReference type="PANTHER" id="PTHR23240">
    <property type="entry name" value="DNA CROSS-LINK REPAIR PROTEIN PSO2/SNM1-RELATED"/>
    <property type="match status" value="1"/>
</dbReference>
<gene>
    <name evidence="7" type="ORF">KSP40_PGU020132</name>
</gene>
<dbReference type="Pfam" id="PF07522">
    <property type="entry name" value="DRMBL"/>
    <property type="match status" value="1"/>
</dbReference>
<feature type="domain" description="DNA repair metallo-beta-lactamase" evidence="6">
    <location>
        <begin position="222"/>
        <end position="325"/>
    </location>
</feature>
<name>A0ABR2LEU6_9ASPA</name>
<evidence type="ECO:0000256" key="1">
    <source>
        <dbReference type="ARBA" id="ARBA00004123"/>
    </source>
</evidence>
<comment type="similarity">
    <text evidence="2">Belongs to the DNA repair metallo-beta-lactamase (DRMBL) family.</text>
</comment>
<evidence type="ECO:0000313" key="7">
    <source>
        <dbReference type="EMBL" id="KAK8939540.1"/>
    </source>
</evidence>
<keyword evidence="4" id="KW-0234">DNA repair</keyword>
<dbReference type="Gene3D" id="3.40.50.12650">
    <property type="match status" value="1"/>
</dbReference>
<keyword evidence="8" id="KW-1185">Reference proteome</keyword>
<dbReference type="InterPro" id="IPR036866">
    <property type="entry name" value="RibonucZ/Hydroxyglut_hydro"/>
</dbReference>
<evidence type="ECO:0000256" key="4">
    <source>
        <dbReference type="ARBA" id="ARBA00023204"/>
    </source>
</evidence>
<dbReference type="PANTHER" id="PTHR23240:SF31">
    <property type="entry name" value="DNA REPAIR METALLO-BETA-LACTAMASE FAMILY PROTEIN"/>
    <property type="match status" value="1"/>
</dbReference>
<accession>A0ABR2LEU6</accession>
<evidence type="ECO:0000256" key="2">
    <source>
        <dbReference type="ARBA" id="ARBA00010304"/>
    </source>
</evidence>
<dbReference type="SUPFAM" id="SSF56281">
    <property type="entry name" value="Metallo-hydrolase/oxidoreductase"/>
    <property type="match status" value="1"/>
</dbReference>